<dbReference type="EMBL" id="BMVP01000005">
    <property type="protein sequence ID" value="GHB60556.1"/>
    <property type="molecule type" value="Genomic_DNA"/>
</dbReference>
<accession>A0ABQ3EY21</accession>
<reference evidence="2" key="1">
    <citation type="journal article" date="2019" name="Int. J. Syst. Evol. Microbiol.">
        <title>The Global Catalogue of Microorganisms (GCM) 10K type strain sequencing project: providing services to taxonomists for standard genome sequencing and annotation.</title>
        <authorList>
            <consortium name="The Broad Institute Genomics Platform"/>
            <consortium name="The Broad Institute Genome Sequencing Center for Infectious Disease"/>
            <person name="Wu L."/>
            <person name="Ma J."/>
        </authorList>
    </citation>
    <scope>NUCLEOTIDE SEQUENCE [LARGE SCALE GENOMIC DNA]</scope>
    <source>
        <strain evidence="2">JCM 4738</strain>
    </source>
</reference>
<dbReference type="InterPro" id="IPR043733">
    <property type="entry name" value="DUF5677"/>
</dbReference>
<name>A0ABQ3EY21_9ACTN</name>
<keyword evidence="2" id="KW-1185">Reference proteome</keyword>
<protein>
    <submittedName>
        <fullName evidence="1">Uncharacterized protein</fullName>
    </submittedName>
</protein>
<organism evidence="1 2">
    <name type="scientific">Streptomyces cirratus</name>
    <dbReference type="NCBI Taxonomy" id="68187"/>
    <lineage>
        <taxon>Bacteria</taxon>
        <taxon>Bacillati</taxon>
        <taxon>Actinomycetota</taxon>
        <taxon>Actinomycetes</taxon>
        <taxon>Kitasatosporales</taxon>
        <taxon>Streptomycetaceae</taxon>
        <taxon>Streptomyces</taxon>
    </lineage>
</organism>
<gene>
    <name evidence="1" type="ORF">GCM10010347_33260</name>
</gene>
<sequence>MTEPDPRDGLIRLEDLITGDLYTHIDPTNRASVIGWGLFFTVAHQIRAVLTLHQAGACGAASPNRRSALEHTITLRWCVDQGDRIGDIYNRKLRNDQIQLANTLRADGTKDRYQEGYAVLAETVKAVKESVSPDPNERLAKIERLMQGYGLARERTFYQVESRFAHPTLTGAQMFFKDDDEAFHVSQAPMHDEIVACQPYCLWIFHAAMLAFNEVLTDKPWTAELEKIAEEYGFMTTLPQWQGAEDLRTP</sequence>
<evidence type="ECO:0000313" key="2">
    <source>
        <dbReference type="Proteomes" id="UP000642673"/>
    </source>
</evidence>
<dbReference type="Pfam" id="PF18928">
    <property type="entry name" value="DUF5677"/>
    <property type="match status" value="1"/>
</dbReference>
<evidence type="ECO:0000313" key="1">
    <source>
        <dbReference type="EMBL" id="GHB60556.1"/>
    </source>
</evidence>
<proteinExistence type="predicted"/>
<comment type="caution">
    <text evidence="1">The sequence shown here is derived from an EMBL/GenBank/DDBJ whole genome shotgun (WGS) entry which is preliminary data.</text>
</comment>
<dbReference type="RefSeq" id="WP_190184929.1">
    <property type="nucleotide sequence ID" value="NZ_BMVP01000005.1"/>
</dbReference>
<dbReference type="Proteomes" id="UP000642673">
    <property type="component" value="Unassembled WGS sequence"/>
</dbReference>